<dbReference type="SMART" id="SM00385">
    <property type="entry name" value="CYCLIN"/>
    <property type="match status" value="1"/>
</dbReference>
<dbReference type="Proteomes" id="UP000269721">
    <property type="component" value="Unassembled WGS sequence"/>
</dbReference>
<dbReference type="InterPro" id="IPR043198">
    <property type="entry name" value="Cyclin/Ssn8"/>
</dbReference>
<dbReference type="SUPFAM" id="SSF47954">
    <property type="entry name" value="Cyclin-like"/>
    <property type="match status" value="1"/>
</dbReference>
<evidence type="ECO:0000313" key="4">
    <source>
        <dbReference type="Proteomes" id="UP000269721"/>
    </source>
</evidence>
<proteinExistence type="predicted"/>
<keyword evidence="4" id="KW-1185">Reference proteome</keyword>
<feature type="region of interest" description="Disordered" evidence="1">
    <location>
        <begin position="178"/>
        <end position="301"/>
    </location>
</feature>
<dbReference type="PANTHER" id="PTHR10026">
    <property type="entry name" value="CYCLIN"/>
    <property type="match status" value="1"/>
</dbReference>
<evidence type="ECO:0000259" key="2">
    <source>
        <dbReference type="SMART" id="SM00385"/>
    </source>
</evidence>
<dbReference type="Gene3D" id="1.10.472.10">
    <property type="entry name" value="Cyclin-like"/>
    <property type="match status" value="1"/>
</dbReference>
<accession>A0A4V1IQB9</accession>
<feature type="domain" description="Cyclin-like" evidence="2">
    <location>
        <begin position="64"/>
        <end position="149"/>
    </location>
</feature>
<feature type="compositionally biased region" description="Pro residues" evidence="1">
    <location>
        <begin position="224"/>
        <end position="237"/>
    </location>
</feature>
<dbReference type="GO" id="GO:0016538">
    <property type="term" value="F:cyclin-dependent protein serine/threonine kinase regulator activity"/>
    <property type="evidence" value="ECO:0007669"/>
    <property type="project" value="InterPro"/>
</dbReference>
<name>A0A4V1IQB9_9FUNG</name>
<gene>
    <name evidence="3" type="ORF">BDK51DRAFT_32785</name>
</gene>
<feature type="compositionally biased region" description="Pro residues" evidence="1">
    <location>
        <begin position="245"/>
        <end position="257"/>
    </location>
</feature>
<dbReference type="GO" id="GO:0006357">
    <property type="term" value="P:regulation of transcription by RNA polymerase II"/>
    <property type="evidence" value="ECO:0007669"/>
    <property type="project" value="InterPro"/>
</dbReference>
<dbReference type="CDD" id="cd20546">
    <property type="entry name" value="CYCLIN_SpCG1C_ScCTK2-like_rpt2"/>
    <property type="match status" value="1"/>
</dbReference>
<protein>
    <submittedName>
        <fullName evidence="3">Cyclin-like protein</fullName>
    </submittedName>
</protein>
<evidence type="ECO:0000313" key="3">
    <source>
        <dbReference type="EMBL" id="RKO86017.1"/>
    </source>
</evidence>
<dbReference type="AlphaFoldDB" id="A0A4V1IQB9"/>
<organism evidence="3 4">
    <name type="scientific">Blyttiomyces helicus</name>
    <dbReference type="NCBI Taxonomy" id="388810"/>
    <lineage>
        <taxon>Eukaryota</taxon>
        <taxon>Fungi</taxon>
        <taxon>Fungi incertae sedis</taxon>
        <taxon>Chytridiomycota</taxon>
        <taxon>Chytridiomycota incertae sedis</taxon>
        <taxon>Chytridiomycetes</taxon>
        <taxon>Chytridiomycetes incertae sedis</taxon>
        <taxon>Blyttiomyces</taxon>
    </lineage>
</organism>
<dbReference type="OrthoDB" id="25002at2759"/>
<dbReference type="EMBL" id="KZ998549">
    <property type="protein sequence ID" value="RKO86017.1"/>
    <property type="molecule type" value="Genomic_DNA"/>
</dbReference>
<sequence length="301" mass="33729">MKIEETPRPLRTVAQTVLACYRNLPESRITAADIDAATKMKIANIETKLLESIAFDTRILHPHRWVNKMAKRFGVEKDMAQLAWKIINESYRTTLCIQYPAHVIATSSLYLAARMRGDPIAQVFMQPATLHVCWTEAEEVEDITLNVAKMYVNQSELKLPDDYRKVCLALTTELRGRDVVPRPPPIRDVPMRDAFPHYPQQPYGHAHNRPHDSPNVHPDWSHNGPPPRGPGEYPPPHSDPRYGGGPPPSGHYPPPHMAPDFSARPRAPGAGTSLGESGAHGGMPHRQQGPGGQDEYRRHWG</sequence>
<reference evidence="4" key="1">
    <citation type="journal article" date="2018" name="Nat. Microbiol.">
        <title>Leveraging single-cell genomics to expand the fungal tree of life.</title>
        <authorList>
            <person name="Ahrendt S.R."/>
            <person name="Quandt C.A."/>
            <person name="Ciobanu D."/>
            <person name="Clum A."/>
            <person name="Salamov A."/>
            <person name="Andreopoulos B."/>
            <person name="Cheng J.F."/>
            <person name="Woyke T."/>
            <person name="Pelin A."/>
            <person name="Henrissat B."/>
            <person name="Reynolds N.K."/>
            <person name="Benny G.L."/>
            <person name="Smith M.E."/>
            <person name="James T.Y."/>
            <person name="Grigoriev I.V."/>
        </authorList>
    </citation>
    <scope>NUCLEOTIDE SEQUENCE [LARGE SCALE GENOMIC DNA]</scope>
</reference>
<dbReference type="InterPro" id="IPR013763">
    <property type="entry name" value="Cyclin-like_dom"/>
</dbReference>
<evidence type="ECO:0000256" key="1">
    <source>
        <dbReference type="SAM" id="MobiDB-lite"/>
    </source>
</evidence>
<dbReference type="InterPro" id="IPR036915">
    <property type="entry name" value="Cyclin-like_sf"/>
</dbReference>